<dbReference type="InterPro" id="IPR013130">
    <property type="entry name" value="Fe3_Rdtase_TM_dom"/>
</dbReference>
<feature type="transmembrane region" description="Helical" evidence="7">
    <location>
        <begin position="200"/>
        <end position="218"/>
    </location>
</feature>
<feature type="compositionally biased region" description="Pro residues" evidence="8">
    <location>
        <begin position="18"/>
        <end position="27"/>
    </location>
</feature>
<comment type="cofactor">
    <cofactor evidence="7">
        <name>FMN</name>
        <dbReference type="ChEBI" id="CHEBI:58210"/>
    </cofactor>
    <text evidence="7">Binds 1 FMN per subunit.</text>
</comment>
<evidence type="ECO:0000259" key="9">
    <source>
        <dbReference type="Pfam" id="PF01794"/>
    </source>
</evidence>
<keyword evidence="7" id="KW-0349">Heme</keyword>
<keyword evidence="7" id="KW-0288">FMN</keyword>
<keyword evidence="7" id="KW-0479">Metal-binding</keyword>
<reference evidence="10 11" key="1">
    <citation type="submission" date="2024-09" db="EMBL/GenBank/DDBJ databases">
        <authorList>
            <person name="Sun Q."/>
            <person name="Mori K."/>
        </authorList>
    </citation>
    <scope>NUCLEOTIDE SEQUENCE [LARGE SCALE GENOMIC DNA]</scope>
    <source>
        <strain evidence="10 11">CCM 7468</strain>
    </source>
</reference>
<dbReference type="Proteomes" id="UP001589789">
    <property type="component" value="Unassembled WGS sequence"/>
</dbReference>
<keyword evidence="7" id="KW-0249">Electron transport</keyword>
<feature type="transmembrane region" description="Helical" evidence="7">
    <location>
        <begin position="271"/>
        <end position="294"/>
    </location>
</feature>
<comment type="subcellular location">
    <subcellularLocation>
        <location evidence="7">Cell membrane</location>
        <topology evidence="7">Multi-pass membrane protein</topology>
    </subcellularLocation>
    <subcellularLocation>
        <location evidence="1">Membrane</location>
        <topology evidence="1">Multi-pass membrane protein</topology>
    </subcellularLocation>
</comment>
<feature type="transmembrane region" description="Helical" evidence="7">
    <location>
        <begin position="39"/>
        <end position="59"/>
    </location>
</feature>
<evidence type="ECO:0000256" key="6">
    <source>
        <dbReference type="ARBA" id="ARBA00023136"/>
    </source>
</evidence>
<evidence type="ECO:0000256" key="5">
    <source>
        <dbReference type="ARBA" id="ARBA00023004"/>
    </source>
</evidence>
<evidence type="ECO:0000256" key="4">
    <source>
        <dbReference type="ARBA" id="ARBA00022989"/>
    </source>
</evidence>
<feature type="transmembrane region" description="Helical" evidence="7">
    <location>
        <begin position="177"/>
        <end position="194"/>
    </location>
</feature>
<keyword evidence="7" id="KW-0285">Flavoprotein</keyword>
<dbReference type="PANTHER" id="PTHR36964">
    <property type="entry name" value="PROTEIN-METHIONINE-SULFOXIDE REDUCTASE HEME-BINDING SUBUNIT MSRQ"/>
    <property type="match status" value="1"/>
</dbReference>
<comment type="similarity">
    <text evidence="7">Belongs to the MsrQ family.</text>
</comment>
<comment type="function">
    <text evidence="7">Part of the MsrPQ system that repairs oxidized periplasmic proteins containing methionine sulfoxide residues (Met-O), using respiratory chain electrons. Thus protects these proteins from oxidative-stress damage caused by reactive species of oxygen and chlorine generated by the host defense mechanisms. MsrPQ is essential for the maintenance of envelope integrity under bleach stress, rescuing a wide series of structurally unrelated periplasmic proteins from methionine oxidation. MsrQ provides electrons for reduction to the reductase catalytic subunit MsrP, using the quinone pool of the respiratory chain.</text>
</comment>
<dbReference type="PANTHER" id="PTHR36964:SF1">
    <property type="entry name" value="PROTEIN-METHIONINE-SULFOXIDE REDUCTASE HEME-BINDING SUBUNIT MSRQ"/>
    <property type="match status" value="1"/>
</dbReference>
<comment type="caution">
    <text evidence="7">Lacks conserved residue(s) required for the propagation of feature annotation.</text>
</comment>
<feature type="transmembrane region" description="Helical" evidence="7">
    <location>
        <begin position="146"/>
        <end position="165"/>
    </location>
</feature>
<evidence type="ECO:0000313" key="11">
    <source>
        <dbReference type="Proteomes" id="UP001589789"/>
    </source>
</evidence>
<evidence type="ECO:0000256" key="8">
    <source>
        <dbReference type="SAM" id="MobiDB-lite"/>
    </source>
</evidence>
<dbReference type="Pfam" id="PF01794">
    <property type="entry name" value="Ferric_reduct"/>
    <property type="match status" value="1"/>
</dbReference>
<comment type="caution">
    <text evidence="10">The sequence shown here is derived from an EMBL/GenBank/DDBJ whole genome shotgun (WGS) entry which is preliminary data.</text>
</comment>
<keyword evidence="3 7" id="KW-0812">Transmembrane</keyword>
<sequence length="312" mass="34877">MSDAALPSATRPRRPRGEGPPAPAPGPWPWLDRGGRFSWFKAAVLLGCFVPLALLGWDWATRNLGPEPLTRATHDTGDWCVRFLLISLAATPARWVFDQPKVLQVRRMLGLAALGYGLVHLALYVGNEHLRLWHVLLEIVKRPYLSTGFTALIGLAILGWTSTDGSLRRLGREWKPLHKLAYPLTALGILHFFMQSKINVSEPVLMTGLFLWLMLWRFVPARWRANPLPLAPISVLAAAGAAGLEYAWYALATKLPADMIFAANFDLEFEIRPAVWVLVGGLALFALAGVWWAARQVFRRQTQLPRPRGVRE</sequence>
<dbReference type="EMBL" id="JBHLVZ010000001">
    <property type="protein sequence ID" value="MFC0383969.1"/>
    <property type="molecule type" value="Genomic_DNA"/>
</dbReference>
<evidence type="ECO:0000256" key="3">
    <source>
        <dbReference type="ARBA" id="ARBA00022692"/>
    </source>
</evidence>
<feature type="transmembrane region" description="Helical" evidence="7">
    <location>
        <begin position="230"/>
        <end position="251"/>
    </location>
</feature>
<proteinExistence type="inferred from homology"/>
<keyword evidence="11" id="KW-1185">Reference proteome</keyword>
<dbReference type="HAMAP" id="MF_01207">
    <property type="entry name" value="MsrQ"/>
    <property type="match status" value="1"/>
</dbReference>
<keyword evidence="2 7" id="KW-0813">Transport</keyword>
<dbReference type="RefSeq" id="WP_377047979.1">
    <property type="nucleotide sequence ID" value="NZ_JBHLVZ010000001.1"/>
</dbReference>
<comment type="cofactor">
    <cofactor evidence="7">
        <name>heme b</name>
        <dbReference type="ChEBI" id="CHEBI:60344"/>
    </cofactor>
    <text evidence="7">Binds 1 heme b (iron(II)-protoporphyrin IX) group per subunit.</text>
</comment>
<comment type="subunit">
    <text evidence="7">Heterodimer of a catalytic subunit (MsrP) and a heme-binding subunit (MsrQ).</text>
</comment>
<evidence type="ECO:0000256" key="1">
    <source>
        <dbReference type="ARBA" id="ARBA00004141"/>
    </source>
</evidence>
<accession>A0ABV6IL69</accession>
<evidence type="ECO:0000256" key="2">
    <source>
        <dbReference type="ARBA" id="ARBA00022448"/>
    </source>
</evidence>
<feature type="domain" description="Ferric oxidoreductase" evidence="9">
    <location>
        <begin position="93"/>
        <end position="188"/>
    </location>
</feature>
<feature type="transmembrane region" description="Helical" evidence="7">
    <location>
        <begin position="109"/>
        <end position="126"/>
    </location>
</feature>
<keyword evidence="6 7" id="KW-0472">Membrane</keyword>
<feature type="region of interest" description="Disordered" evidence="8">
    <location>
        <begin position="1"/>
        <end position="27"/>
    </location>
</feature>
<name>A0ABV6IL69_9PROT</name>
<keyword evidence="5 7" id="KW-0408">Iron</keyword>
<evidence type="ECO:0000256" key="7">
    <source>
        <dbReference type="HAMAP-Rule" id="MF_01207"/>
    </source>
</evidence>
<feature type="transmembrane region" description="Helical" evidence="7">
    <location>
        <begin position="79"/>
        <end position="97"/>
    </location>
</feature>
<organism evidence="10 11">
    <name type="scientific">Muricoccus vinaceus</name>
    <dbReference type="NCBI Taxonomy" id="424704"/>
    <lineage>
        <taxon>Bacteria</taxon>
        <taxon>Pseudomonadati</taxon>
        <taxon>Pseudomonadota</taxon>
        <taxon>Alphaproteobacteria</taxon>
        <taxon>Acetobacterales</taxon>
        <taxon>Roseomonadaceae</taxon>
        <taxon>Muricoccus</taxon>
    </lineage>
</organism>
<gene>
    <name evidence="7" type="primary">msrQ</name>
    <name evidence="10" type="ORF">ACFFIC_00205</name>
</gene>
<keyword evidence="4 7" id="KW-1133">Transmembrane helix</keyword>
<dbReference type="InterPro" id="IPR022837">
    <property type="entry name" value="MsrQ-like"/>
</dbReference>
<protein>
    <recommendedName>
        <fullName evidence="7">Protein-methionine-sulfoxide reductase heme-binding subunit MsrQ</fullName>
    </recommendedName>
    <alternativeName>
        <fullName evidence="7">Flavocytochrome MsrQ</fullName>
    </alternativeName>
</protein>
<keyword evidence="7" id="KW-1003">Cell membrane</keyword>
<evidence type="ECO:0000313" key="10">
    <source>
        <dbReference type="EMBL" id="MFC0383969.1"/>
    </source>
</evidence>